<dbReference type="RefSeq" id="WP_079499413.1">
    <property type="nucleotide sequence ID" value="NZ_CADFGJ010000058.1"/>
</dbReference>
<dbReference type="Gene3D" id="3.30.450.40">
    <property type="match status" value="1"/>
</dbReference>
<dbReference type="EMBL" id="CP026105">
    <property type="protein sequence ID" value="AUT68689.1"/>
    <property type="molecule type" value="Genomic_DNA"/>
</dbReference>
<dbReference type="AlphaFoldDB" id="A0AAN1J8A9"/>
<dbReference type="Proteomes" id="UP000236649">
    <property type="component" value="Chromosome 1"/>
</dbReference>
<organism evidence="3 4">
    <name type="scientific">Paraburkholderia hospita</name>
    <dbReference type="NCBI Taxonomy" id="169430"/>
    <lineage>
        <taxon>Bacteria</taxon>
        <taxon>Pseudomonadati</taxon>
        <taxon>Pseudomonadota</taxon>
        <taxon>Betaproteobacteria</taxon>
        <taxon>Burkholderiales</taxon>
        <taxon>Burkholderiaceae</taxon>
        <taxon>Paraburkholderia</taxon>
    </lineage>
</organism>
<dbReference type="Pfam" id="PF01614">
    <property type="entry name" value="IclR_C"/>
    <property type="match status" value="1"/>
</dbReference>
<dbReference type="PANTHER" id="PTHR30136:SF8">
    <property type="entry name" value="TRANSCRIPTIONAL REGULATORY PROTEIN"/>
    <property type="match status" value="1"/>
</dbReference>
<evidence type="ECO:0000256" key="1">
    <source>
        <dbReference type="SAM" id="MobiDB-lite"/>
    </source>
</evidence>
<evidence type="ECO:0000313" key="3">
    <source>
        <dbReference type="EMBL" id="AUT68689.1"/>
    </source>
</evidence>
<protein>
    <submittedName>
        <fullName evidence="3">IclR family transcriptional regulator</fullName>
    </submittedName>
</protein>
<sequence length="272" mass="30156">MRPAVFSTRTVHRFGDCSQSFRRDRMTHCFEPGPRALTLGLRALVQLYPVQRAIRLAGDLLEDPSHGAFVAVWTDFGPTVIQYQGAETYLDVGLHIGTVMSMVHSGAGRFFAAFLPQQKLEHMLGREVAKSQGPAVANVDDDLNRLAADIRHTLLSRTQGVPIPGVDSLSAPVFDHAGQIVLSITLFGPSDKLDASAQGTLAKELLRVSDKLSVRKPEKASSVRRGGKRHWQREARRVRAQTEALATPYRNVRRTGGSRRQRNKRVDSNQEE</sequence>
<dbReference type="SUPFAM" id="SSF55781">
    <property type="entry name" value="GAF domain-like"/>
    <property type="match status" value="1"/>
</dbReference>
<dbReference type="PROSITE" id="PS51078">
    <property type="entry name" value="ICLR_ED"/>
    <property type="match status" value="1"/>
</dbReference>
<accession>A0AAN1J8A9</accession>
<reference evidence="3 4" key="1">
    <citation type="submission" date="2018-01" db="EMBL/GenBank/DDBJ databases">
        <title>Species boundaries and ecological features among Paraburkholderia terrae DSMZ17804T, P. hospita DSMZ17164T and P. caribensis DSMZ13236T.</title>
        <authorList>
            <person name="Pratama A.A."/>
        </authorList>
    </citation>
    <scope>NUCLEOTIDE SEQUENCE [LARGE SCALE GENOMIC DNA]</scope>
    <source>
        <strain evidence="3 4">DSM 17164</strain>
    </source>
</reference>
<feature type="region of interest" description="Disordered" evidence="1">
    <location>
        <begin position="216"/>
        <end position="272"/>
    </location>
</feature>
<evidence type="ECO:0000259" key="2">
    <source>
        <dbReference type="PROSITE" id="PS51078"/>
    </source>
</evidence>
<dbReference type="KEGG" id="phs:C2L64_10430"/>
<dbReference type="InterPro" id="IPR050707">
    <property type="entry name" value="HTH_MetabolicPath_Reg"/>
</dbReference>
<dbReference type="GO" id="GO:0045892">
    <property type="term" value="P:negative regulation of DNA-templated transcription"/>
    <property type="evidence" value="ECO:0007669"/>
    <property type="project" value="TreeGrafter"/>
</dbReference>
<dbReference type="InterPro" id="IPR029016">
    <property type="entry name" value="GAF-like_dom_sf"/>
</dbReference>
<evidence type="ECO:0000313" key="4">
    <source>
        <dbReference type="Proteomes" id="UP000236649"/>
    </source>
</evidence>
<gene>
    <name evidence="3" type="ORF">C2L64_10430</name>
</gene>
<dbReference type="InterPro" id="IPR014757">
    <property type="entry name" value="Tscrpt_reg_IclR_C"/>
</dbReference>
<name>A0AAN1J8A9_9BURK</name>
<dbReference type="GO" id="GO:0003677">
    <property type="term" value="F:DNA binding"/>
    <property type="evidence" value="ECO:0007669"/>
    <property type="project" value="TreeGrafter"/>
</dbReference>
<dbReference type="GO" id="GO:0003700">
    <property type="term" value="F:DNA-binding transcription factor activity"/>
    <property type="evidence" value="ECO:0007669"/>
    <property type="project" value="TreeGrafter"/>
</dbReference>
<feature type="domain" description="IclR-ED" evidence="2">
    <location>
        <begin position="35"/>
        <end position="227"/>
    </location>
</feature>
<proteinExistence type="predicted"/>
<dbReference type="PANTHER" id="PTHR30136">
    <property type="entry name" value="HELIX-TURN-HELIX TRANSCRIPTIONAL REGULATOR, ICLR FAMILY"/>
    <property type="match status" value="1"/>
</dbReference>
<feature type="compositionally biased region" description="Basic residues" evidence="1">
    <location>
        <begin position="251"/>
        <end position="263"/>
    </location>
</feature>